<keyword evidence="3" id="KW-1185">Reference proteome</keyword>
<evidence type="ECO:0000313" key="2">
    <source>
        <dbReference type="EMBL" id="KDN80998.1"/>
    </source>
</evidence>
<dbReference type="InterPro" id="IPR045446">
    <property type="entry name" value="VMAP-M2"/>
</dbReference>
<accession>A0A066YHM0</accession>
<name>A0A066YHM0_9ACTN</name>
<evidence type="ECO:0000313" key="3">
    <source>
        <dbReference type="Proteomes" id="UP000027178"/>
    </source>
</evidence>
<dbReference type="PATRIC" id="fig|1348663.4.peg.6861"/>
<dbReference type="HOGENOM" id="CLU_402722_0_0_11"/>
<dbReference type="RefSeq" id="WP_035869401.1">
    <property type="nucleotide sequence ID" value="NZ_KK853997.1"/>
</dbReference>
<proteinExistence type="predicted"/>
<dbReference type="AlphaFoldDB" id="A0A066YHM0"/>
<sequence length="719" mass="75728">MNARQPPPRHLLLIATQSDGAENELNGLEAAADGLHAVLTDPAIGGCTDSPGLDAAQLRSGRVLRAEVDSAVRSAVAAAGRARATLVLAFLGHGQVSAGSRLWYLAADSKDGQSLDCVDLAQLVALAAGHPGLAGVVVLIDTCHAAAGIPDTGSLIGGFRVGASKVAVLAACAAHERAFGLSLSRRLAALLAEGLPGEGEFLPVGTLAPLVRDATDRQLAADFAYNGTGGVLWLARNRRHDRAPAGRAGTLGAETLAAALRRWPAAPPGPPPHTRDGLTALAEQAESAQAWGVQEAADGILAAMDAAAVLTELAGASLTTAQLRSLVAEFNRQWLGLRPGPVQPPEGLGDRALLQYLLEDAVLRVPVGASRHGALAWYLVAAAHACGRDPQDRLIRDWAREADAEIALNDAAKQYAAHRARDTERRLVVSLDAAQVDWPDSLSVCVRDGAVCVDHRHFPCPPDQAGVERTLPEVLDWAESLPSAAGPIDAVDLVVHTPVLLDWHPEEALAGMHLLGVEHTAALRWAGRLVEPRHFRGMNRKARLQLEQLRCAPWGQGPPVDRVDPAETVLDTLPADLARGRYRPAVLLTGRPAPTALRALVEAFLPYAPIVLWPRADTPPEPADWDCLAHLWDGLPAGFGAAYRRVLTGREPLPPVDPVTDAHLIRLADLRTAWHDADWLDFCAGYHRHGPAVPAPAVAVPAAAPAPAGPAAVPAPRST</sequence>
<dbReference type="OrthoDB" id="3904028at2"/>
<feature type="domain" description="vWA-MoxR associated protein middle region 2" evidence="1">
    <location>
        <begin position="199"/>
        <end position="411"/>
    </location>
</feature>
<dbReference type="Pfam" id="PF19965">
    <property type="entry name" value="VMAP-M2"/>
    <property type="match status" value="1"/>
</dbReference>
<dbReference type="Proteomes" id="UP000027178">
    <property type="component" value="Unassembled WGS sequence"/>
</dbReference>
<gene>
    <name evidence="2" type="ORF">KCH_70920</name>
</gene>
<evidence type="ECO:0000259" key="1">
    <source>
        <dbReference type="Pfam" id="PF19965"/>
    </source>
</evidence>
<organism evidence="2 3">
    <name type="scientific">Kitasatospora cheerisanensis KCTC 2395</name>
    <dbReference type="NCBI Taxonomy" id="1348663"/>
    <lineage>
        <taxon>Bacteria</taxon>
        <taxon>Bacillati</taxon>
        <taxon>Actinomycetota</taxon>
        <taxon>Actinomycetes</taxon>
        <taxon>Kitasatosporales</taxon>
        <taxon>Streptomycetaceae</taxon>
        <taxon>Kitasatospora</taxon>
    </lineage>
</organism>
<reference evidence="2 3" key="1">
    <citation type="submission" date="2014-05" db="EMBL/GenBank/DDBJ databases">
        <title>Draft Genome Sequence of Kitasatospora cheerisanensis KCTC 2395.</title>
        <authorList>
            <person name="Nam D.H."/>
        </authorList>
    </citation>
    <scope>NUCLEOTIDE SEQUENCE [LARGE SCALE GENOMIC DNA]</scope>
    <source>
        <strain evidence="2 3">KCTC 2395</strain>
    </source>
</reference>
<dbReference type="eggNOG" id="COG4249">
    <property type="taxonomic scope" value="Bacteria"/>
</dbReference>
<dbReference type="EMBL" id="JNBY01000155">
    <property type="protein sequence ID" value="KDN80998.1"/>
    <property type="molecule type" value="Genomic_DNA"/>
</dbReference>
<comment type="caution">
    <text evidence="2">The sequence shown here is derived from an EMBL/GenBank/DDBJ whole genome shotgun (WGS) entry which is preliminary data.</text>
</comment>
<protein>
    <recommendedName>
        <fullName evidence="1">vWA-MoxR associated protein middle region 2 domain-containing protein</fullName>
    </recommendedName>
</protein>